<evidence type="ECO:0000256" key="1">
    <source>
        <dbReference type="ARBA" id="ARBA00009865"/>
    </source>
</evidence>
<sequence length="557" mass="61047">MNQSRHDTSSDGAYNGHGGTFKNTLAEMDTPDPSILYKDGYYYMTFTHNGADIMVMKSLTLDFHQAERKVVWYPPIDTMHSANLWAPEIQYIQGKYYIYYAADNGDNANHRMYALEAETDDPMGTYAFKGQVTDSTNKWAIDGLALEHGGGLYFVWSGWEGDLNIQQNTYIAPMSNPYTISGPRVLLSEPDLDWEKAGGPPFINEGQAILKKNDRLFIAYSGAGSWTPFYSIGLLALEPGGDPLDAASWQKTKEPLMQMDGEAGVYGPGHNTFAQSQDGREDWIIYHATSGQSDGWNNRKARAQRIEWGTDGIPSFGAPLALQTAIEVPSGNGVIQAKHARTEGTDKLTFDGIHSASTAVMPLLIHYTNESEQDLRIQIGAAGETGSELALPPTQPSETGYVYTELMLTEGLNHVDISGRGAVSAVSAIEVPRFEAEYAQLSPESEMAESSLSSGGRSVLVLPGVKEAVRFENIRVPVKGSYTIRLRLKNKTESGQQIELSVNGERGESLTVQAAGRDEFVEVEATVRLGDSPNLLILGKSTDRLEIDCLDLVRHNP</sequence>
<dbReference type="AlphaFoldDB" id="A0A7W5C3Y6"/>
<protein>
    <submittedName>
        <fullName evidence="8">GH43 family beta-xylosidase</fullName>
    </submittedName>
</protein>
<dbReference type="SUPFAM" id="SSF49785">
    <property type="entry name" value="Galactose-binding domain-like"/>
    <property type="match status" value="1"/>
</dbReference>
<evidence type="ECO:0000256" key="3">
    <source>
        <dbReference type="ARBA" id="ARBA00022801"/>
    </source>
</evidence>
<comment type="similarity">
    <text evidence="1 7">Belongs to the glycosyl hydrolase 43 family.</text>
</comment>
<dbReference type="Gene3D" id="2.60.120.260">
    <property type="entry name" value="Galactose-binding domain-like"/>
    <property type="match status" value="2"/>
</dbReference>
<evidence type="ECO:0000256" key="7">
    <source>
        <dbReference type="RuleBase" id="RU361187"/>
    </source>
</evidence>
<proteinExistence type="inferred from homology"/>
<feature type="site" description="Important for catalytic activity, responsible for pKa modulation of the active site Glu and correct orientation of both the proton donor and substrate" evidence="6">
    <location>
        <position position="142"/>
    </location>
</feature>
<dbReference type="EMBL" id="JACHXW010000002">
    <property type="protein sequence ID" value="MBB3150781.1"/>
    <property type="molecule type" value="Genomic_DNA"/>
</dbReference>
<keyword evidence="9" id="KW-1185">Reference proteome</keyword>
<dbReference type="Proteomes" id="UP000518605">
    <property type="component" value="Unassembled WGS sequence"/>
</dbReference>
<evidence type="ECO:0000256" key="2">
    <source>
        <dbReference type="ARBA" id="ARBA00022729"/>
    </source>
</evidence>
<feature type="active site" description="Proton acceptor" evidence="5">
    <location>
        <position position="32"/>
    </location>
</feature>
<keyword evidence="3 7" id="KW-0378">Hydrolase</keyword>
<dbReference type="GO" id="GO:0004553">
    <property type="term" value="F:hydrolase activity, hydrolyzing O-glycosyl compounds"/>
    <property type="evidence" value="ECO:0007669"/>
    <property type="project" value="InterPro"/>
</dbReference>
<dbReference type="SUPFAM" id="SSF75005">
    <property type="entry name" value="Arabinanase/levansucrase/invertase"/>
    <property type="match status" value="1"/>
</dbReference>
<dbReference type="PANTHER" id="PTHR43817">
    <property type="entry name" value="GLYCOSYL HYDROLASE"/>
    <property type="match status" value="1"/>
</dbReference>
<dbReference type="PANTHER" id="PTHR43817:SF1">
    <property type="entry name" value="HYDROLASE, FAMILY 43, PUTATIVE (AFU_ORTHOLOGUE AFUA_3G01660)-RELATED"/>
    <property type="match status" value="1"/>
</dbReference>
<dbReference type="InterPro" id="IPR023296">
    <property type="entry name" value="Glyco_hydro_beta-prop_sf"/>
</dbReference>
<dbReference type="InterPro" id="IPR006710">
    <property type="entry name" value="Glyco_hydro_43"/>
</dbReference>
<evidence type="ECO:0000313" key="9">
    <source>
        <dbReference type="Proteomes" id="UP000518605"/>
    </source>
</evidence>
<feature type="active site" description="Proton donor" evidence="5">
    <location>
        <position position="205"/>
    </location>
</feature>
<keyword evidence="4 7" id="KW-0326">Glycosidase</keyword>
<name>A0A7W5C3Y6_9BACL</name>
<reference evidence="8 9" key="1">
    <citation type="submission" date="2020-08" db="EMBL/GenBank/DDBJ databases">
        <title>Genomic Encyclopedia of Type Strains, Phase III (KMG-III): the genomes of soil and plant-associated and newly described type strains.</title>
        <authorList>
            <person name="Whitman W."/>
        </authorList>
    </citation>
    <scope>NUCLEOTIDE SEQUENCE [LARGE SCALE GENOMIC DNA]</scope>
    <source>
        <strain evidence="8 9">CECT 8234</strain>
    </source>
</reference>
<accession>A0A7W5C3Y6</accession>
<evidence type="ECO:0000313" key="8">
    <source>
        <dbReference type="EMBL" id="MBB3150781.1"/>
    </source>
</evidence>
<gene>
    <name evidence="8" type="ORF">FHS16_000815</name>
</gene>
<evidence type="ECO:0000256" key="6">
    <source>
        <dbReference type="PIRSR" id="PIRSR606710-2"/>
    </source>
</evidence>
<evidence type="ECO:0000256" key="4">
    <source>
        <dbReference type="ARBA" id="ARBA00023295"/>
    </source>
</evidence>
<dbReference type="Pfam" id="PF04616">
    <property type="entry name" value="Glyco_hydro_43"/>
    <property type="match status" value="1"/>
</dbReference>
<dbReference type="InterPro" id="IPR008979">
    <property type="entry name" value="Galactose-bd-like_sf"/>
</dbReference>
<dbReference type="CDD" id="cd18820">
    <property type="entry name" value="GH43_LbAraf43-like"/>
    <property type="match status" value="1"/>
</dbReference>
<organism evidence="8 9">
    <name type="scientific">Paenibacillus endophyticus</name>
    <dbReference type="NCBI Taxonomy" id="1294268"/>
    <lineage>
        <taxon>Bacteria</taxon>
        <taxon>Bacillati</taxon>
        <taxon>Bacillota</taxon>
        <taxon>Bacilli</taxon>
        <taxon>Bacillales</taxon>
        <taxon>Paenibacillaceae</taxon>
        <taxon>Paenibacillus</taxon>
    </lineage>
</organism>
<evidence type="ECO:0000256" key="5">
    <source>
        <dbReference type="PIRSR" id="PIRSR606710-1"/>
    </source>
</evidence>
<keyword evidence="2" id="KW-0732">Signal</keyword>
<dbReference type="GO" id="GO:0005975">
    <property type="term" value="P:carbohydrate metabolic process"/>
    <property type="evidence" value="ECO:0007669"/>
    <property type="project" value="InterPro"/>
</dbReference>
<dbReference type="RefSeq" id="WP_246431583.1">
    <property type="nucleotide sequence ID" value="NZ_CBCSLB010000004.1"/>
</dbReference>
<dbReference type="Gene3D" id="2.115.10.20">
    <property type="entry name" value="Glycosyl hydrolase domain, family 43"/>
    <property type="match status" value="1"/>
</dbReference>
<comment type="caution">
    <text evidence="8">The sequence shown here is derived from an EMBL/GenBank/DDBJ whole genome shotgun (WGS) entry which is preliminary data.</text>
</comment>